<evidence type="ECO:0000256" key="1">
    <source>
        <dbReference type="ARBA" id="ARBA00003767"/>
    </source>
</evidence>
<evidence type="ECO:0000256" key="6">
    <source>
        <dbReference type="ARBA" id="ARBA00022833"/>
    </source>
</evidence>
<dbReference type="SMART" id="SM00355">
    <property type="entry name" value="ZnF_C2H2"/>
    <property type="match status" value="2"/>
</dbReference>
<feature type="compositionally biased region" description="Polar residues" evidence="12">
    <location>
        <begin position="575"/>
        <end position="586"/>
    </location>
</feature>
<dbReference type="EMBL" id="CDQK01000002">
    <property type="protein sequence ID" value="CEP21639.1"/>
    <property type="molecule type" value="Genomic_DNA"/>
</dbReference>
<protein>
    <recommendedName>
        <fullName evidence="13">C2H2-type domain-containing protein</fullName>
    </recommendedName>
</protein>
<sequence>MSHGGPVDNNNLILQSMEGGDLRKETRGEQTAEMPDLNAVLDAQFYYDKLLGLSNSGGELVQDQNLGVVDSSSLLDSMGIMDGVDNGLSQQQQQSLAELTQAQLQQPPQVTPYSTAAQDQQQQQLGSIPTFQYTSEQPDSGAAVYRDTAADAVGPHDSPSQSALHDFYNDKFLDELNWNFTTDSMSAIFNDSTTLPSARTSYEYRTSSEVFDSMSQFEDENSSPLNSTPSRFRTSISNSLSSIFKSNNPNRFNLRGINPLSTHKDAELMVSTLPTLENSEEDLTRVKDEEQQQQPKKQKNRAFCDQENNLHAKGCTCNGKKSRTQSLVNAIASARLTFNSKSSTQPIPETTEEEKISFEFDEELSRVISLASMNSSTYNFNNNKTNTVSQSETSPVVGRISSDSSLPMEVDDVDMDEDSNRELKQDTNEEGDQKKHSPDYAALFSDVKTSKKRSHIFRGPFSKGQGPQDTKGVGQLPTLPEDTATDAKSFRESETNLSIPIQLQNEPPRRGRKPTLEYDPAKQFVCSYCMRRFKRQEHLKRHVRSLHTNEKPFDCTLCGKKFSRSDNLAQHIKTHNQMNADGQSADEQNDESP</sequence>
<keyword evidence="10" id="KW-0539">Nucleus</keyword>
<keyword evidence="6" id="KW-0862">Zinc</keyword>
<keyword evidence="5 11" id="KW-0863">Zinc-finger</keyword>
<dbReference type="FunFam" id="3.30.160.60:FF:000141">
    <property type="entry name" value="C2H2 zinc finger protein"/>
    <property type="match status" value="1"/>
</dbReference>
<evidence type="ECO:0000256" key="5">
    <source>
        <dbReference type="ARBA" id="ARBA00022771"/>
    </source>
</evidence>
<dbReference type="PANTHER" id="PTHR40626">
    <property type="entry name" value="MIP31509P"/>
    <property type="match status" value="1"/>
</dbReference>
<dbReference type="SUPFAM" id="SSF57667">
    <property type="entry name" value="beta-beta-alpha zinc fingers"/>
    <property type="match status" value="1"/>
</dbReference>
<dbReference type="PROSITE" id="PS50157">
    <property type="entry name" value="ZINC_FINGER_C2H2_2"/>
    <property type="match status" value="2"/>
</dbReference>
<feature type="domain" description="C2H2-type" evidence="13">
    <location>
        <begin position="524"/>
        <end position="552"/>
    </location>
</feature>
<comment type="function">
    <text evidence="1">May be involved in transcriptional regulation.</text>
</comment>
<keyword evidence="3" id="KW-0479">Metal-binding</keyword>
<evidence type="ECO:0000256" key="8">
    <source>
        <dbReference type="ARBA" id="ARBA00023125"/>
    </source>
</evidence>
<dbReference type="GO" id="GO:0000785">
    <property type="term" value="C:chromatin"/>
    <property type="evidence" value="ECO:0007669"/>
    <property type="project" value="TreeGrafter"/>
</dbReference>
<comment type="subcellular location">
    <subcellularLocation>
        <location evidence="2">Nucleus</location>
    </subcellularLocation>
</comment>
<dbReference type="GO" id="GO:0000981">
    <property type="term" value="F:DNA-binding transcription factor activity, RNA polymerase II-specific"/>
    <property type="evidence" value="ECO:0007669"/>
    <property type="project" value="InterPro"/>
</dbReference>
<reference evidence="15" key="1">
    <citation type="journal article" date="2015" name="J. Biotechnol.">
        <title>The structure of the Cyberlindnera jadinii genome and its relation to Candida utilis analyzed by the occurrence of single nucleotide polymorphisms.</title>
        <authorList>
            <person name="Rupp O."/>
            <person name="Brinkrolf K."/>
            <person name="Buerth C."/>
            <person name="Kunigo M."/>
            <person name="Schneider J."/>
            <person name="Jaenicke S."/>
            <person name="Goesmann A."/>
            <person name="Puehler A."/>
            <person name="Jaeger K.-E."/>
            <person name="Ernst J.F."/>
        </authorList>
    </citation>
    <scope>NUCLEOTIDE SEQUENCE [LARGE SCALE GENOMIC DNA]</scope>
    <source>
        <strain evidence="15">ATCC 18201 / CBS 1600 / BCRC 20928 / JCM 3617 / NBRC 0987 / NRRL Y-1542</strain>
    </source>
</reference>
<evidence type="ECO:0000256" key="11">
    <source>
        <dbReference type="PROSITE-ProRule" id="PRU00042"/>
    </source>
</evidence>
<feature type="region of interest" description="Disordered" evidence="12">
    <location>
        <begin position="377"/>
        <end position="440"/>
    </location>
</feature>
<dbReference type="Proteomes" id="UP000038830">
    <property type="component" value="Unassembled WGS sequence"/>
</dbReference>
<feature type="region of interest" description="Disordered" evidence="12">
    <location>
        <begin position="100"/>
        <end position="124"/>
    </location>
</feature>
<feature type="compositionally biased region" description="Polar residues" evidence="12">
    <location>
        <begin position="377"/>
        <end position="394"/>
    </location>
</feature>
<dbReference type="GO" id="GO:0008270">
    <property type="term" value="F:zinc ion binding"/>
    <property type="evidence" value="ECO:0007669"/>
    <property type="project" value="UniProtKB-KW"/>
</dbReference>
<dbReference type="InterPro" id="IPR051059">
    <property type="entry name" value="VerF-like"/>
</dbReference>
<evidence type="ECO:0000313" key="14">
    <source>
        <dbReference type="EMBL" id="CEP21639.1"/>
    </source>
</evidence>
<dbReference type="InterPro" id="IPR036236">
    <property type="entry name" value="Znf_C2H2_sf"/>
</dbReference>
<evidence type="ECO:0000256" key="3">
    <source>
        <dbReference type="ARBA" id="ARBA00022723"/>
    </source>
</evidence>
<evidence type="ECO:0000256" key="4">
    <source>
        <dbReference type="ARBA" id="ARBA00022737"/>
    </source>
</evidence>
<evidence type="ECO:0000256" key="10">
    <source>
        <dbReference type="ARBA" id="ARBA00023242"/>
    </source>
</evidence>
<dbReference type="InterPro" id="IPR013087">
    <property type="entry name" value="Znf_C2H2_type"/>
</dbReference>
<keyword evidence="9" id="KW-0804">Transcription</keyword>
<dbReference type="Pfam" id="PF00096">
    <property type="entry name" value="zf-C2H2"/>
    <property type="match status" value="2"/>
</dbReference>
<feature type="compositionally biased region" description="Basic and acidic residues" evidence="12">
    <location>
        <begin position="418"/>
        <end position="438"/>
    </location>
</feature>
<feature type="region of interest" description="Disordered" evidence="12">
    <location>
        <begin position="457"/>
        <end position="495"/>
    </location>
</feature>
<feature type="region of interest" description="Disordered" evidence="12">
    <location>
        <begin position="574"/>
        <end position="593"/>
    </location>
</feature>
<keyword evidence="8" id="KW-0238">DNA-binding</keyword>
<evidence type="ECO:0000256" key="7">
    <source>
        <dbReference type="ARBA" id="ARBA00023015"/>
    </source>
</evidence>
<feature type="domain" description="C2H2-type" evidence="13">
    <location>
        <begin position="553"/>
        <end position="580"/>
    </location>
</feature>
<dbReference type="AlphaFoldDB" id="A0A0H5CBH0"/>
<dbReference type="PANTHER" id="PTHR40626:SF11">
    <property type="entry name" value="ZINC FINGER PROTEIN YPR022C"/>
    <property type="match status" value="1"/>
</dbReference>
<evidence type="ECO:0000259" key="13">
    <source>
        <dbReference type="PROSITE" id="PS50157"/>
    </source>
</evidence>
<name>A0A0H5CBH0_CYBJN</name>
<evidence type="ECO:0000256" key="12">
    <source>
        <dbReference type="SAM" id="MobiDB-lite"/>
    </source>
</evidence>
<dbReference type="GO" id="GO:0000978">
    <property type="term" value="F:RNA polymerase II cis-regulatory region sequence-specific DNA binding"/>
    <property type="evidence" value="ECO:0007669"/>
    <property type="project" value="InterPro"/>
</dbReference>
<accession>A0A0H5CBH0</accession>
<dbReference type="GO" id="GO:0005634">
    <property type="term" value="C:nucleus"/>
    <property type="evidence" value="ECO:0007669"/>
    <property type="project" value="UniProtKB-SubCell"/>
</dbReference>
<feature type="region of interest" description="Disordered" evidence="12">
    <location>
        <begin position="282"/>
        <end position="301"/>
    </location>
</feature>
<dbReference type="FunFam" id="3.30.160.60:FF:000097">
    <property type="entry name" value="Zinc finger protein"/>
    <property type="match status" value="1"/>
</dbReference>
<evidence type="ECO:0000313" key="15">
    <source>
        <dbReference type="Proteomes" id="UP000038830"/>
    </source>
</evidence>
<keyword evidence="4" id="KW-0677">Repeat</keyword>
<gene>
    <name evidence="14" type="ORF">BN1211_1776</name>
</gene>
<organism evidence="14 15">
    <name type="scientific">Cyberlindnera jadinii (strain ATCC 18201 / CBS 1600 / BCRC 20928 / JCM 3617 / NBRC 0987 / NRRL Y-1542)</name>
    <name type="common">Torula yeast</name>
    <name type="synonym">Candida utilis</name>
    <dbReference type="NCBI Taxonomy" id="983966"/>
    <lineage>
        <taxon>Eukaryota</taxon>
        <taxon>Fungi</taxon>
        <taxon>Dikarya</taxon>
        <taxon>Ascomycota</taxon>
        <taxon>Saccharomycotina</taxon>
        <taxon>Saccharomycetes</taxon>
        <taxon>Phaffomycetales</taxon>
        <taxon>Phaffomycetaceae</taxon>
        <taxon>Cyberlindnera</taxon>
    </lineage>
</organism>
<evidence type="ECO:0000256" key="2">
    <source>
        <dbReference type="ARBA" id="ARBA00004123"/>
    </source>
</evidence>
<proteinExistence type="predicted"/>
<dbReference type="PROSITE" id="PS00028">
    <property type="entry name" value="ZINC_FINGER_C2H2_1"/>
    <property type="match status" value="2"/>
</dbReference>
<keyword evidence="7" id="KW-0805">Transcription regulation</keyword>
<evidence type="ECO:0000256" key="9">
    <source>
        <dbReference type="ARBA" id="ARBA00023163"/>
    </source>
</evidence>
<dbReference type="Gene3D" id="3.30.160.60">
    <property type="entry name" value="Classic Zinc Finger"/>
    <property type="match status" value="2"/>
</dbReference>